<evidence type="ECO:0000256" key="1">
    <source>
        <dbReference type="SAM" id="MobiDB-lite"/>
    </source>
</evidence>
<gene>
    <name evidence="3" type="ORF">K469DRAFT_691838</name>
</gene>
<accession>A0A6A6DU55</accession>
<keyword evidence="4" id="KW-1185">Reference proteome</keyword>
<dbReference type="SUPFAM" id="SSF52949">
    <property type="entry name" value="Macro domain-like"/>
    <property type="match status" value="2"/>
</dbReference>
<feature type="region of interest" description="Disordered" evidence="1">
    <location>
        <begin position="100"/>
        <end position="135"/>
    </location>
</feature>
<reference evidence="3" key="1">
    <citation type="journal article" date="2020" name="Stud. Mycol.">
        <title>101 Dothideomycetes genomes: a test case for predicting lifestyles and emergence of pathogens.</title>
        <authorList>
            <person name="Haridas S."/>
            <person name="Albert R."/>
            <person name="Binder M."/>
            <person name="Bloem J."/>
            <person name="Labutti K."/>
            <person name="Salamov A."/>
            <person name="Andreopoulos B."/>
            <person name="Baker S."/>
            <person name="Barry K."/>
            <person name="Bills G."/>
            <person name="Bluhm B."/>
            <person name="Cannon C."/>
            <person name="Castanera R."/>
            <person name="Culley D."/>
            <person name="Daum C."/>
            <person name="Ezra D."/>
            <person name="Gonzalez J."/>
            <person name="Henrissat B."/>
            <person name="Kuo A."/>
            <person name="Liang C."/>
            <person name="Lipzen A."/>
            <person name="Lutzoni F."/>
            <person name="Magnuson J."/>
            <person name="Mondo S."/>
            <person name="Nolan M."/>
            <person name="Ohm R."/>
            <person name="Pangilinan J."/>
            <person name="Park H.-J."/>
            <person name="Ramirez L."/>
            <person name="Alfaro M."/>
            <person name="Sun H."/>
            <person name="Tritt A."/>
            <person name="Yoshinaga Y."/>
            <person name="Zwiers L.-H."/>
            <person name="Turgeon B."/>
            <person name="Goodwin S."/>
            <person name="Spatafora J."/>
            <person name="Crous P."/>
            <person name="Grigoriev I."/>
        </authorList>
    </citation>
    <scope>NUCLEOTIDE SEQUENCE</scope>
    <source>
        <strain evidence="3">CBS 207.26</strain>
    </source>
</reference>
<dbReference type="Gene3D" id="3.40.220.10">
    <property type="entry name" value="Leucine Aminopeptidase, subunit E, domain 1"/>
    <property type="match status" value="2"/>
</dbReference>
<feature type="compositionally biased region" description="Basic and acidic residues" evidence="1">
    <location>
        <begin position="1770"/>
        <end position="1779"/>
    </location>
</feature>
<dbReference type="InterPro" id="IPR056223">
    <property type="entry name" value="PH_24"/>
</dbReference>
<organism evidence="3 4">
    <name type="scientific">Zopfia rhizophila CBS 207.26</name>
    <dbReference type="NCBI Taxonomy" id="1314779"/>
    <lineage>
        <taxon>Eukaryota</taxon>
        <taxon>Fungi</taxon>
        <taxon>Dikarya</taxon>
        <taxon>Ascomycota</taxon>
        <taxon>Pezizomycotina</taxon>
        <taxon>Dothideomycetes</taxon>
        <taxon>Dothideomycetes incertae sedis</taxon>
        <taxon>Zopfiaceae</taxon>
        <taxon>Zopfia</taxon>
    </lineage>
</organism>
<evidence type="ECO:0000313" key="3">
    <source>
        <dbReference type="EMBL" id="KAF2181759.1"/>
    </source>
</evidence>
<dbReference type="InterPro" id="IPR058348">
    <property type="entry name" value="DUF8035"/>
</dbReference>
<feature type="compositionally biased region" description="Polar residues" evidence="1">
    <location>
        <begin position="1842"/>
        <end position="1865"/>
    </location>
</feature>
<dbReference type="SMART" id="SM00355">
    <property type="entry name" value="ZnF_C2H2"/>
    <property type="match status" value="4"/>
</dbReference>
<dbReference type="PANTHER" id="PTHR11106:SF27">
    <property type="entry name" value="MACRO DOMAIN-CONTAINING PROTEIN"/>
    <property type="match status" value="1"/>
</dbReference>
<feature type="domain" description="Macro" evidence="2">
    <location>
        <begin position="761"/>
        <end position="946"/>
    </location>
</feature>
<dbReference type="EMBL" id="ML994651">
    <property type="protein sequence ID" value="KAF2181759.1"/>
    <property type="molecule type" value="Genomic_DNA"/>
</dbReference>
<dbReference type="InterPro" id="IPR002589">
    <property type="entry name" value="Macro_dom"/>
</dbReference>
<feature type="compositionally biased region" description="Polar residues" evidence="1">
    <location>
        <begin position="1697"/>
        <end position="1710"/>
    </location>
</feature>
<dbReference type="SMART" id="SM00506">
    <property type="entry name" value="A1pp"/>
    <property type="match status" value="2"/>
</dbReference>
<feature type="compositionally biased region" description="Polar residues" evidence="1">
    <location>
        <begin position="516"/>
        <end position="526"/>
    </location>
</feature>
<feature type="compositionally biased region" description="Low complexity" evidence="1">
    <location>
        <begin position="1744"/>
        <end position="1767"/>
    </location>
</feature>
<proteinExistence type="predicted"/>
<dbReference type="InterPro" id="IPR043472">
    <property type="entry name" value="Macro_dom-like"/>
</dbReference>
<name>A0A6A6DU55_9PEZI</name>
<protein>
    <recommendedName>
        <fullName evidence="2">Macro domain-containing protein</fullName>
    </recommendedName>
</protein>
<feature type="region of interest" description="Disordered" evidence="1">
    <location>
        <begin position="494"/>
        <end position="557"/>
    </location>
</feature>
<dbReference type="Pfam" id="PF26118">
    <property type="entry name" value="DUF8035"/>
    <property type="match status" value="1"/>
</dbReference>
<feature type="compositionally biased region" description="Acidic residues" evidence="1">
    <location>
        <begin position="112"/>
        <end position="130"/>
    </location>
</feature>
<sequence>MSTSTIRLGAAGCFRAFQSLFATLRKSDSAFKQPIDSEALEDEFGRFRVWSGNLGALQRGHSSLDYRLRDSPLLQSNTLKLLEELNNNLSEAIAVVSGNRLPYEQQPRSEGSETDDDDDFFSEDEYDDSEASAPKTELEQRFRDIIDIVDNLYKLSMRIRSPTLRSRALKATAYQPKDPETGVDILQQYAHYDLQHTKELLRYLRNTNVGNASEGGNFLIERLSKAITLRRRQFKYWRRHRDKMGASTVLEEVAEEPVAKKERPEVPQRHHTLEVHPENPVVVAKKEAASEKAPTILSGTEATQHHKSLDEIVDSQSVTSYTTTTRDLTGRGIELPSPPKAADGEKDFECPFCFTICPSRYGKMRPWRTHLLQDLQPYVCTYEGCHSEQLFRSRREWSEHEAGHRQVWRCPEHPNAVYRSKSGLEEHLRGEHSDNFPDHQLASIIKVGETSAIDLRQKCPICFAKADMEGGLQNHLANHLERIASFSLPKDIDTMDDKSDGGSSAASLGSSQDLSTISFDSNSISGQEDDISPEKPGQTPFPLPGEQYSANVNGDVDAHKGEGLSAELLGYIPDSSRRRLDILMSSQNPSAAEFPGTTDSVDSEELEAHLANVDVSELYQGGPDARMEVLRNYLLSLQGSQSVRLLRRSGWWRGYANFVDAAAAAQALEHFDNAHFPEVRIRQGVRNKTSLKFSLPLSGNLQSSLTTQVLPTAEKEDSVSSMSLEYDRDPRTEEVPVLSLQELKPFTLHSLYKSRKLLQRDQSYAPNDEYNEMLCLIFYDVTKIRVDSIVNSANRAMKITRTSDTLNYYVHKAAGPGLKRECKTFGSAKVGDIRVSSGYDLPCEYVIHAVRPQYTGSKSMGSHNQLASCYRESLKAAMNLGFKSIAFPTLAAGGCGFPSRMAARIALQEVREFLDVYKGHGFRNIVFCVYTGVDERAYSDFLPVYFPPTHGDIEAAAQFEPELNQSRDYAAFAAELSDLYPLLENVAHELVFFSQNINDFPSEIITELAAIASGLRSLKNCFQSSRGSITNLNSRTTADFDLICCVLQSVCGGITEILEQTKYTKNFGQPTHRTIWDDYNTHMKRSQGLDLQALLELCQNFVQSLDDILTRNGIEPPEIGIVRDELAKYRLKQTGQGEKQKRDVFDEVMFTRQFHSQTISPKRTDTIKVHQIPSLAHLYRLGELEPRSTNAIPDSKINHCVCLLREDITRLEVEVIVNSTDMGFSGKSALFNSEVHQGMGTLDRTIYKKGGLSLQEECATFGVLKEGDLRVTGGYLLPQNHVIHTIPPERYGKDAKGVLRKCYKEALYTAASLKASSIAFPAIGTGMLGFPKRECASVAMEEVKRFLETYPNPMGKIVFCVFGENDEFIYKSLLPVYFPPVEPADINVNKAFPSSSSLSSSSIELKQEASSSTESAKPPRRTLFSSIGEAFRNVRFGKQPVTQTSRPLNAAEQQCLSYFESHARNCPTCNNIARVYAERRSLCADGYDHAQGVLQYLYMEADQNVYSTNLEGGRRVQVEIPNDMYPVSWNLLTFTERSFRDPSRGRPFVSPNQPYGVDGDEPEADEPSPPGAAIYNAEVTIPRKPEPEKAIVSVFAWSNQAKSWESLHPFECSIEIYPGKVEVYEQDHRPEGQVPLLCLELTPLVPLEKEMSTDLTVRAKTLPESRVKTGNYIKFRCRSPAECEMLFQRLKQSRNQNSTYLAHQSAQDSSTKAEEKEDHVPGASALDLPAVPSHDPSTRSPAKSALTAQLQAAGLASSASLTTPTTAHQSAERDSRGEMPAEQFSQQQPTAPNQPVNPDRSAYMDLSISGLSSVNIEDYYSYLDLASTDSQSSKLTRKAQESRPSLTRSMSLDTGTGELSETTTILPVHQRQKGDKAEGEAKEQDEEDEDDGIRHPRPTTPEVGEQSIPANARWTKIDRRLVNAQALEEAGERFEEREGAVIVLRVVPRENIMRLAERTREIRRGKKEGDG</sequence>
<dbReference type="InterPro" id="IPR058925">
    <property type="entry name" value="zf-C2H2_AcuF"/>
</dbReference>
<feature type="compositionally biased region" description="Basic and acidic residues" evidence="1">
    <location>
        <begin position="1711"/>
        <end position="1720"/>
    </location>
</feature>
<feature type="domain" description="Macro" evidence="2">
    <location>
        <begin position="1188"/>
        <end position="1378"/>
    </location>
</feature>
<evidence type="ECO:0000313" key="4">
    <source>
        <dbReference type="Proteomes" id="UP000800200"/>
    </source>
</evidence>
<feature type="region of interest" description="Disordered" evidence="1">
    <location>
        <begin position="1829"/>
        <end position="1906"/>
    </location>
</feature>
<feature type="compositionally biased region" description="Polar residues" evidence="1">
    <location>
        <begin position="1783"/>
        <end position="1796"/>
    </location>
</feature>
<dbReference type="PANTHER" id="PTHR11106">
    <property type="entry name" value="GANGLIOSIDE INDUCED DIFFERENTIATION ASSOCIATED PROTEIN 2-RELATED"/>
    <property type="match status" value="1"/>
</dbReference>
<feature type="region of interest" description="Disordered" evidence="1">
    <location>
        <begin position="1697"/>
        <end position="1802"/>
    </location>
</feature>
<dbReference type="PROSITE" id="PS51154">
    <property type="entry name" value="MACRO"/>
    <property type="match status" value="2"/>
</dbReference>
<dbReference type="InterPro" id="IPR013087">
    <property type="entry name" value="Znf_C2H2_type"/>
</dbReference>
<dbReference type="Pfam" id="PF01661">
    <property type="entry name" value="Macro"/>
    <property type="match status" value="2"/>
</dbReference>
<dbReference type="Pfam" id="PF26082">
    <property type="entry name" value="zf-C2H2_AcuF"/>
    <property type="match status" value="1"/>
</dbReference>
<dbReference type="Pfam" id="PF24345">
    <property type="entry name" value="PH_24"/>
    <property type="match status" value="1"/>
</dbReference>
<feature type="compositionally biased region" description="Low complexity" evidence="1">
    <location>
        <begin position="501"/>
        <end position="515"/>
    </location>
</feature>
<dbReference type="OrthoDB" id="6133115at2759"/>
<feature type="compositionally biased region" description="Basic and acidic residues" evidence="1">
    <location>
        <begin position="1872"/>
        <end position="1882"/>
    </location>
</feature>
<dbReference type="Proteomes" id="UP000800200">
    <property type="component" value="Unassembled WGS sequence"/>
</dbReference>
<feature type="region of interest" description="Disordered" evidence="1">
    <location>
        <begin position="1541"/>
        <end position="1570"/>
    </location>
</feature>
<evidence type="ECO:0000259" key="2">
    <source>
        <dbReference type="PROSITE" id="PS51154"/>
    </source>
</evidence>